<sequence>MIVPTEEPKFEATALEHKEKDTPQSATRTVPTLTGYTNPLKLKIEGFFKQQPVIVLIDTESTQLHKQDKFFLKSYILPNSPWLLMQYFKISGDFHDFPQDRTMMLKVFLNDDLQPTTQDHEKIESRQWQNQSKGRIICKTQQSMNIIPLTMKKDAPRWPSGTLALTTMMSSTPNRGQMFIIGVDTSRVGISITLMQDDQLLIRIEDFSTFYTRCLKEILIATKLKVWLDIGP</sequence>
<gene>
    <name evidence="1" type="ORF">B296_00006564</name>
</gene>
<dbReference type="Proteomes" id="UP000287651">
    <property type="component" value="Unassembled WGS sequence"/>
</dbReference>
<reference evidence="1 2" key="1">
    <citation type="journal article" date="2014" name="Agronomy (Basel)">
        <title>A Draft Genome Sequence for Ensete ventricosum, the Drought-Tolerant Tree Against Hunger.</title>
        <authorList>
            <person name="Harrison J."/>
            <person name="Moore K.A."/>
            <person name="Paszkiewicz K."/>
            <person name="Jones T."/>
            <person name="Grant M."/>
            <person name="Ambacheew D."/>
            <person name="Muzemil S."/>
            <person name="Studholme D.J."/>
        </authorList>
    </citation>
    <scope>NUCLEOTIDE SEQUENCE [LARGE SCALE GENOMIC DNA]</scope>
</reference>
<dbReference type="EMBL" id="AMZH03000600">
    <property type="protein sequence ID" value="RRT82911.1"/>
    <property type="molecule type" value="Genomic_DNA"/>
</dbReference>
<name>A0A427B373_ENSVE</name>
<proteinExistence type="predicted"/>
<organism evidence="1 2">
    <name type="scientific">Ensete ventricosum</name>
    <name type="common">Abyssinian banana</name>
    <name type="synonym">Musa ensete</name>
    <dbReference type="NCBI Taxonomy" id="4639"/>
    <lineage>
        <taxon>Eukaryota</taxon>
        <taxon>Viridiplantae</taxon>
        <taxon>Streptophyta</taxon>
        <taxon>Embryophyta</taxon>
        <taxon>Tracheophyta</taxon>
        <taxon>Spermatophyta</taxon>
        <taxon>Magnoliopsida</taxon>
        <taxon>Liliopsida</taxon>
        <taxon>Zingiberales</taxon>
        <taxon>Musaceae</taxon>
        <taxon>Ensete</taxon>
    </lineage>
</organism>
<protein>
    <submittedName>
        <fullName evidence="1">Uncharacterized protein</fullName>
    </submittedName>
</protein>
<dbReference type="AlphaFoldDB" id="A0A427B373"/>
<comment type="caution">
    <text evidence="1">The sequence shown here is derived from an EMBL/GenBank/DDBJ whole genome shotgun (WGS) entry which is preliminary data.</text>
</comment>
<evidence type="ECO:0000313" key="1">
    <source>
        <dbReference type="EMBL" id="RRT82911.1"/>
    </source>
</evidence>
<accession>A0A427B373</accession>
<evidence type="ECO:0000313" key="2">
    <source>
        <dbReference type="Proteomes" id="UP000287651"/>
    </source>
</evidence>